<name>A0A1H7RKW1_9SPHI</name>
<feature type="signal peptide" evidence="2">
    <location>
        <begin position="1"/>
        <end position="26"/>
    </location>
</feature>
<reference evidence="5" key="1">
    <citation type="submission" date="2016-10" db="EMBL/GenBank/DDBJ databases">
        <authorList>
            <person name="Varghese N."/>
            <person name="Submissions S."/>
        </authorList>
    </citation>
    <scope>NUCLEOTIDE SEQUENCE [LARGE SCALE GENOMIC DNA]</scope>
    <source>
        <strain evidence="5">Jip14</strain>
    </source>
</reference>
<dbReference type="PANTHER" id="PTHR48081:SF9">
    <property type="entry name" value="CARBOXYLESTERASE"/>
    <property type="match status" value="1"/>
</dbReference>
<dbReference type="InterPro" id="IPR050300">
    <property type="entry name" value="GDXG_lipolytic_enzyme"/>
</dbReference>
<dbReference type="STRING" id="332977.SAMN05421740_107176"/>
<dbReference type="PANTHER" id="PTHR48081">
    <property type="entry name" value="AB HYDROLASE SUPERFAMILY PROTEIN C4A8.06C"/>
    <property type="match status" value="1"/>
</dbReference>
<dbReference type="OrthoDB" id="9777975at2"/>
<keyword evidence="5" id="KW-1185">Reference proteome</keyword>
<dbReference type="AlphaFoldDB" id="A0A1H7RKW1"/>
<dbReference type="Gene3D" id="3.40.50.1820">
    <property type="entry name" value="alpha/beta hydrolase"/>
    <property type="match status" value="1"/>
</dbReference>
<organism evidence="4 5">
    <name type="scientific">Parapedobacter koreensis</name>
    <dbReference type="NCBI Taxonomy" id="332977"/>
    <lineage>
        <taxon>Bacteria</taxon>
        <taxon>Pseudomonadati</taxon>
        <taxon>Bacteroidota</taxon>
        <taxon>Sphingobacteriia</taxon>
        <taxon>Sphingobacteriales</taxon>
        <taxon>Sphingobacteriaceae</taxon>
        <taxon>Parapedobacter</taxon>
    </lineage>
</organism>
<keyword evidence="2" id="KW-0732">Signal</keyword>
<dbReference type="Pfam" id="PF20434">
    <property type="entry name" value="BD-FAE"/>
    <property type="match status" value="1"/>
</dbReference>
<feature type="chain" id="PRO_5011720436" evidence="2">
    <location>
        <begin position="27"/>
        <end position="281"/>
    </location>
</feature>
<proteinExistence type="predicted"/>
<dbReference type="GO" id="GO:0016787">
    <property type="term" value="F:hydrolase activity"/>
    <property type="evidence" value="ECO:0007669"/>
    <property type="project" value="UniProtKB-KW"/>
</dbReference>
<dbReference type="EMBL" id="FNZR01000007">
    <property type="protein sequence ID" value="SEL60871.1"/>
    <property type="molecule type" value="Genomic_DNA"/>
</dbReference>
<evidence type="ECO:0000313" key="5">
    <source>
        <dbReference type="Proteomes" id="UP000198916"/>
    </source>
</evidence>
<feature type="domain" description="BD-FAE-like" evidence="3">
    <location>
        <begin position="59"/>
        <end position="224"/>
    </location>
</feature>
<dbReference type="SUPFAM" id="SSF53474">
    <property type="entry name" value="alpha/beta-Hydrolases"/>
    <property type="match status" value="1"/>
</dbReference>
<evidence type="ECO:0000259" key="3">
    <source>
        <dbReference type="Pfam" id="PF20434"/>
    </source>
</evidence>
<dbReference type="InterPro" id="IPR049492">
    <property type="entry name" value="BD-FAE-like_dom"/>
</dbReference>
<protein>
    <submittedName>
        <fullName evidence="4">Acetyl esterase/lipase</fullName>
    </submittedName>
</protein>
<keyword evidence="1" id="KW-0378">Hydrolase</keyword>
<evidence type="ECO:0000313" key="4">
    <source>
        <dbReference type="EMBL" id="SEL60871.1"/>
    </source>
</evidence>
<dbReference type="Proteomes" id="UP000198916">
    <property type="component" value="Unassembled WGS sequence"/>
</dbReference>
<evidence type="ECO:0000256" key="1">
    <source>
        <dbReference type="ARBA" id="ARBA00022801"/>
    </source>
</evidence>
<dbReference type="RefSeq" id="WP_090607161.1">
    <property type="nucleotide sequence ID" value="NZ_FNZR01000007.1"/>
</dbReference>
<evidence type="ECO:0000256" key="2">
    <source>
        <dbReference type="SAM" id="SignalP"/>
    </source>
</evidence>
<dbReference type="InterPro" id="IPR029058">
    <property type="entry name" value="AB_hydrolase_fold"/>
</dbReference>
<gene>
    <name evidence="4" type="ORF">SAMN05421740_107176</name>
</gene>
<accession>A0A1H7RKW1</accession>
<sequence>MTINRKRYYPLVIGWCLVAFVLAAYAQQGTTPVTYQLVQNINYRPDVADDDYIRERCVLDIYYPEQAKDFPTVVWFHGGGLTGGEKFIPEELQEKGIAVVAVNYRFSPKVKNPAYIDDAAAAIAWVFQHIGEYGGDPGKIFATGHSAGGYLAAMVGLDKSWLQRYGVDADQLAGIIDFSGHAITHMTIRAERGIKDTQPIVDEYAPLYHVRSDAPPLVLVSGDRELEMLGRYEESAYFYRMMKVAGHQQVYLYELDGFDHGAMAAPGFHILLHHVNELTKK</sequence>